<organism evidence="2 3">
    <name type="scientific">Cinchona calisaya</name>
    <dbReference type="NCBI Taxonomy" id="153742"/>
    <lineage>
        <taxon>Eukaryota</taxon>
        <taxon>Viridiplantae</taxon>
        <taxon>Streptophyta</taxon>
        <taxon>Embryophyta</taxon>
        <taxon>Tracheophyta</taxon>
        <taxon>Spermatophyta</taxon>
        <taxon>Magnoliopsida</taxon>
        <taxon>eudicotyledons</taxon>
        <taxon>Gunneridae</taxon>
        <taxon>Pentapetalae</taxon>
        <taxon>asterids</taxon>
        <taxon>lamiids</taxon>
        <taxon>Gentianales</taxon>
        <taxon>Rubiaceae</taxon>
        <taxon>Cinchonoideae</taxon>
        <taxon>Cinchoneae</taxon>
        <taxon>Cinchona</taxon>
    </lineage>
</organism>
<evidence type="ECO:0000313" key="2">
    <source>
        <dbReference type="EMBL" id="KAL3518521.1"/>
    </source>
</evidence>
<evidence type="ECO:0000313" key="3">
    <source>
        <dbReference type="Proteomes" id="UP001630127"/>
    </source>
</evidence>
<dbReference type="EMBL" id="JBJUIK010000009">
    <property type="protein sequence ID" value="KAL3518521.1"/>
    <property type="molecule type" value="Genomic_DNA"/>
</dbReference>
<proteinExistence type="predicted"/>
<dbReference type="AlphaFoldDB" id="A0ABD2ZGE0"/>
<protein>
    <recommendedName>
        <fullName evidence="1">Retrovirus-related Pol polyprotein from transposon TNT 1-94-like beta-barrel domain-containing protein</fullName>
    </recommendedName>
</protein>
<gene>
    <name evidence="2" type="ORF">ACH5RR_021110</name>
</gene>
<keyword evidence="3" id="KW-1185">Reference proteome</keyword>
<accession>A0ABD2ZGE0</accession>
<feature type="domain" description="Retrovirus-related Pol polyprotein from transposon TNT 1-94-like beta-barrel" evidence="1">
    <location>
        <begin position="1"/>
        <end position="65"/>
    </location>
</feature>
<comment type="caution">
    <text evidence="2">The sequence shown here is derived from an EMBL/GenBank/DDBJ whole genome shotgun (WGS) entry which is preliminary data.</text>
</comment>
<name>A0ABD2ZGE0_9GENT</name>
<dbReference type="Pfam" id="PF22936">
    <property type="entry name" value="Pol_BBD"/>
    <property type="match status" value="1"/>
</dbReference>
<dbReference type="Proteomes" id="UP001630127">
    <property type="component" value="Unassembled WGS sequence"/>
</dbReference>
<dbReference type="InterPro" id="IPR054722">
    <property type="entry name" value="PolX-like_BBD"/>
</dbReference>
<evidence type="ECO:0000259" key="1">
    <source>
        <dbReference type="Pfam" id="PF22936"/>
    </source>
</evidence>
<sequence length="126" mass="13597">MTGDTGILFSFSSHTNLPSVTLADGSMTSVVGSGIANLTTSISLSSVLCLPNFSFNLLSVSKITRALNCFVSFFPDHCVFQDLMTRKIIGRGREFGGLYLVETPSMKVPKPIACSSTLTPLEVHYR</sequence>
<reference evidence="2 3" key="1">
    <citation type="submission" date="2024-11" db="EMBL/GenBank/DDBJ databases">
        <title>A near-complete genome assembly of Cinchona calisaya.</title>
        <authorList>
            <person name="Lian D.C."/>
            <person name="Zhao X.W."/>
            <person name="Wei L."/>
        </authorList>
    </citation>
    <scope>NUCLEOTIDE SEQUENCE [LARGE SCALE GENOMIC DNA]</scope>
    <source>
        <tissue evidence="2">Nenye</tissue>
    </source>
</reference>